<dbReference type="Gene3D" id="2.120.10.30">
    <property type="entry name" value="TolB, C-terminal domain"/>
    <property type="match status" value="1"/>
</dbReference>
<dbReference type="InterPro" id="IPR011042">
    <property type="entry name" value="6-blade_b-propeller_TolB-like"/>
</dbReference>
<dbReference type="InterPro" id="IPR012938">
    <property type="entry name" value="Glc/Sorbosone_DH"/>
</dbReference>
<evidence type="ECO:0000256" key="2">
    <source>
        <dbReference type="SAM" id="SignalP"/>
    </source>
</evidence>
<dbReference type="Pfam" id="PF07995">
    <property type="entry name" value="GSDH"/>
    <property type="match status" value="1"/>
</dbReference>
<dbReference type="KEGG" id="mant:BHD05_04485"/>
<dbReference type="InterPro" id="IPR011041">
    <property type="entry name" value="Quinoprot_gluc/sorb_DH_b-prop"/>
</dbReference>
<keyword evidence="2" id="KW-0732">Signal</keyword>
<accession>A0A7L5AF04</accession>
<feature type="region of interest" description="Disordered" evidence="1">
    <location>
        <begin position="26"/>
        <end position="46"/>
    </location>
</feature>
<reference evidence="4 5" key="1">
    <citation type="submission" date="2016-09" db="EMBL/GenBank/DDBJ databases">
        <title>Complete genome sequence of microbes from the polar regions.</title>
        <authorList>
            <person name="Liao L."/>
            <person name="Chen B."/>
        </authorList>
    </citation>
    <scope>NUCLEOTIDE SEQUENCE [LARGE SCALE GENOMIC DNA]</scope>
    <source>
        <strain evidence="4 5">ZS314</strain>
    </source>
</reference>
<feature type="domain" description="Glucose/Sorbosone dehydrogenase" evidence="3">
    <location>
        <begin position="61"/>
        <end position="364"/>
    </location>
</feature>
<dbReference type="Proteomes" id="UP000464507">
    <property type="component" value="Chromosome"/>
</dbReference>
<organism evidence="4 5">
    <name type="scientific">Marisediminicola antarctica</name>
    <dbReference type="NCBI Taxonomy" id="674079"/>
    <lineage>
        <taxon>Bacteria</taxon>
        <taxon>Bacillati</taxon>
        <taxon>Actinomycetota</taxon>
        <taxon>Actinomycetes</taxon>
        <taxon>Micrococcales</taxon>
        <taxon>Microbacteriaceae</taxon>
        <taxon>Marisediminicola</taxon>
    </lineage>
</organism>
<evidence type="ECO:0000256" key="1">
    <source>
        <dbReference type="SAM" id="MobiDB-lite"/>
    </source>
</evidence>
<protein>
    <submittedName>
        <fullName evidence="4">Glucose dehydrogenase</fullName>
    </submittedName>
</protein>
<dbReference type="RefSeq" id="WP_236966648.1">
    <property type="nucleotide sequence ID" value="NZ_CP017146.1"/>
</dbReference>
<keyword evidence="5" id="KW-1185">Reference proteome</keyword>
<sequence length="385" mass="40382">MTKMWRSAWGAGLVASVVVLAGCSGPAEEPTPVPPVPSETGDPDAGPVQPVGDTTVIATGLTAPWSMVRLASGSTLISERDSARVMELTATGEVRDAGVVGGVVPGGEGGLLGLAVLAAEDDESADAAATTWLYAYFTASDDNRIVRMPLEGDPGAYSLGVPEDVLIGIPKSTTHNGGRLAFGPDGMLYATAGDAGEPDRAQDVASLGGKILRMLPDGAVPSDNPFPDSLVFSLGHRNSQGLAWDRDGLLWAAEFGQNQWDELNVILPGQNYGWPEVEGIASVDDFVDPVQQWATSEASPSGLAFVRDTFFLAALRGERVWAIYPGEETIDSVAYFQGEFGRLRDVAAGPDGTLWMLTNNTDGRGEPTEGDDKIIEVRLAPPVEG</sequence>
<dbReference type="EMBL" id="CP017146">
    <property type="protein sequence ID" value="QHO69010.1"/>
    <property type="molecule type" value="Genomic_DNA"/>
</dbReference>
<dbReference type="AlphaFoldDB" id="A0A7L5AF04"/>
<gene>
    <name evidence="4" type="ORF">BHD05_04485</name>
</gene>
<proteinExistence type="predicted"/>
<evidence type="ECO:0000259" key="3">
    <source>
        <dbReference type="Pfam" id="PF07995"/>
    </source>
</evidence>
<dbReference type="PROSITE" id="PS51257">
    <property type="entry name" value="PROKAR_LIPOPROTEIN"/>
    <property type="match status" value="1"/>
</dbReference>
<evidence type="ECO:0000313" key="4">
    <source>
        <dbReference type="EMBL" id="QHO69010.1"/>
    </source>
</evidence>
<evidence type="ECO:0000313" key="5">
    <source>
        <dbReference type="Proteomes" id="UP000464507"/>
    </source>
</evidence>
<name>A0A7L5AF04_9MICO</name>
<dbReference type="PANTHER" id="PTHR19328:SF13">
    <property type="entry name" value="HIPL1 PROTEIN"/>
    <property type="match status" value="1"/>
</dbReference>
<dbReference type="SUPFAM" id="SSF50952">
    <property type="entry name" value="Soluble quinoprotein glucose dehydrogenase"/>
    <property type="match status" value="1"/>
</dbReference>
<feature type="signal peptide" evidence="2">
    <location>
        <begin position="1"/>
        <end position="21"/>
    </location>
</feature>
<feature type="chain" id="PRO_5038576641" evidence="2">
    <location>
        <begin position="22"/>
        <end position="385"/>
    </location>
</feature>
<dbReference type="PANTHER" id="PTHR19328">
    <property type="entry name" value="HEDGEHOG-INTERACTING PROTEIN"/>
    <property type="match status" value="1"/>
</dbReference>